<dbReference type="AlphaFoldDB" id="A0A235EN37"/>
<feature type="domain" description="DUF11" evidence="2">
    <location>
        <begin position="596"/>
        <end position="719"/>
    </location>
</feature>
<organism evidence="4 5">
    <name type="scientific">Acidovorax kalamii</name>
    <dbReference type="NCBI Taxonomy" id="2004485"/>
    <lineage>
        <taxon>Bacteria</taxon>
        <taxon>Pseudomonadati</taxon>
        <taxon>Pseudomonadota</taxon>
        <taxon>Betaproteobacteria</taxon>
        <taxon>Burkholderiales</taxon>
        <taxon>Comamonadaceae</taxon>
        <taxon>Acidovorax</taxon>
    </lineage>
</organism>
<dbReference type="OrthoDB" id="158862at2"/>
<dbReference type="PANTHER" id="PTHR34819">
    <property type="entry name" value="LARGE CYSTEINE-RICH PERIPLASMIC PROTEIN OMCB"/>
    <property type="match status" value="1"/>
</dbReference>
<dbReference type="PANTHER" id="PTHR34819:SF3">
    <property type="entry name" value="CELL SURFACE PROTEIN"/>
    <property type="match status" value="1"/>
</dbReference>
<feature type="region of interest" description="Disordered" evidence="1">
    <location>
        <begin position="1102"/>
        <end position="1128"/>
    </location>
</feature>
<feature type="compositionally biased region" description="Low complexity" evidence="1">
    <location>
        <begin position="1109"/>
        <end position="1128"/>
    </location>
</feature>
<feature type="domain" description="DUF11" evidence="2">
    <location>
        <begin position="860"/>
        <end position="993"/>
    </location>
</feature>
<reference evidence="4 5" key="1">
    <citation type="submission" date="2017-07" db="EMBL/GenBank/DDBJ databases">
        <title>Acidovorax KNDSW TSA 6 genome sequence and assembly.</title>
        <authorList>
            <person name="Mayilraj S."/>
        </authorList>
    </citation>
    <scope>NUCLEOTIDE SEQUENCE [LARGE SCALE GENOMIC DNA]</scope>
    <source>
        <strain evidence="4 5">KNDSW-TSA6</strain>
    </source>
</reference>
<feature type="compositionally biased region" description="Polar residues" evidence="1">
    <location>
        <begin position="710"/>
        <end position="719"/>
    </location>
</feature>
<dbReference type="Proteomes" id="UP000215441">
    <property type="component" value="Unassembled WGS sequence"/>
</dbReference>
<accession>A0A235EN37</accession>
<dbReference type="Gene3D" id="2.60.40.10">
    <property type="entry name" value="Immunoglobulins"/>
    <property type="match status" value="4"/>
</dbReference>
<dbReference type="InterPro" id="IPR026442">
    <property type="entry name" value="IPTL_CTERM"/>
</dbReference>
<evidence type="ECO:0000313" key="5">
    <source>
        <dbReference type="Proteomes" id="UP000215441"/>
    </source>
</evidence>
<comment type="caution">
    <text evidence="4">The sequence shown here is derived from an EMBL/GenBank/DDBJ whole genome shotgun (WGS) entry which is preliminary data.</text>
</comment>
<evidence type="ECO:0000259" key="2">
    <source>
        <dbReference type="Pfam" id="PF01345"/>
    </source>
</evidence>
<dbReference type="Pfam" id="PF01345">
    <property type="entry name" value="DUF11"/>
    <property type="match status" value="8"/>
</dbReference>
<feature type="domain" description="DUF11" evidence="2">
    <location>
        <begin position="332"/>
        <end position="449"/>
    </location>
</feature>
<dbReference type="InterPro" id="IPR051172">
    <property type="entry name" value="Chlamydia_OmcB"/>
</dbReference>
<dbReference type="InterPro" id="IPR001434">
    <property type="entry name" value="OmcB-like_DUF11"/>
</dbReference>
<feature type="domain" description="DUF11" evidence="2">
    <location>
        <begin position="727"/>
        <end position="851"/>
    </location>
</feature>
<gene>
    <name evidence="4" type="ORF">CBY09_10275</name>
</gene>
<evidence type="ECO:0000256" key="1">
    <source>
        <dbReference type="SAM" id="MobiDB-lite"/>
    </source>
</evidence>
<feature type="domain" description="DUF11" evidence="2">
    <location>
        <begin position="456"/>
        <end position="582"/>
    </location>
</feature>
<evidence type="ECO:0000259" key="3">
    <source>
        <dbReference type="Pfam" id="PF18203"/>
    </source>
</evidence>
<dbReference type="NCBIfam" id="TIGR01451">
    <property type="entry name" value="B_ant_repeat"/>
    <property type="match status" value="7"/>
</dbReference>
<feature type="region of interest" description="Disordered" evidence="1">
    <location>
        <begin position="695"/>
        <end position="719"/>
    </location>
</feature>
<feature type="domain" description="DUF11" evidence="2">
    <location>
        <begin position="1006"/>
        <end position="1119"/>
    </location>
</feature>
<dbReference type="EMBL" id="NOIG01000006">
    <property type="protein sequence ID" value="OYD50430.1"/>
    <property type="molecule type" value="Genomic_DNA"/>
</dbReference>
<feature type="domain" description="IPTL-CTERM protein sorting" evidence="3">
    <location>
        <begin position="1131"/>
        <end position="1161"/>
    </location>
</feature>
<dbReference type="InterPro" id="IPR047589">
    <property type="entry name" value="DUF11_rpt"/>
</dbReference>
<dbReference type="InterPro" id="IPR013783">
    <property type="entry name" value="Ig-like_fold"/>
</dbReference>
<sequence>MFNPLSRLFVGAHPPSQRTQEFDDTQPPGQGVLYQRWAEVSRQASRAMRRFCWLLLANGMFAGAALAQSADLVVNHADSPDPGPAGGIFTYTLRIDNNGPNGAVGVTLTDTLPAGSVFMDVNTTAGTCNQAGGTVNCALGDIPFNANQTVTVRVRLPSAGVWTNTATAGSTTTDPNTSNNVNSIQATTATQAADLSLSAVPSVASVNAGQAYSYALQATNHGPDAADGSQSITFTVPAGASITAAPSGGGWSCTPSSGYPLSSGNVSCTRSGTLANGATTSVLTVPAVSNVNGTVTAAFAVAGRKPDSAAMPDGDLTNNTVTVDVASNAGADVSITKTAASSNVAQGANVVYTLTPRLNGGVSLVGQVITVTDTLGAGLTFVSATGSGWTCDATITCTRSEYTGANFSNMPAITVTATADNTGVLTNTAGVSTALPDPVPGNNSATANVTSSNDADMRLTKTASINPVVPNQPFNYTLTARNTGPLAIPAGQTITITDQVPAGVTLNTLVSATGWTCDALPFAGPGAWNCSRSTALPANTDAPVVTVSAILTGTGTATNNACVALGAGLRVDSNAANNCAGVGVTSTATQADLRVVSKTASPITVVAGENLTYVITVENLGPATATNVVVSDTLASLVNTGGFQSAVASQGSCTPSGVTNGTSQNLSCSLGTLAAGAQATVTLVVRPNIAATGNRTNTATVRSSDVGDPDQSNNSGSVTSQVTALVDVTASKTATPASVAAGAPITFVATIGNTGPSTAQTVQMVDTLPSNAAFIELVAVSGGGTCSPITAGTVGGTLTCTWSSITAGSQQTATYRMRPLGNAAGSNVVNSIAATTATAESNTSNNSATTTTPVTAAQLDILVNKVDSADPVDLGQPTTYTITINNSGPSYGTNVVMTDIFPAPGSAPTANFSYQGALTVNAGGVCTEPTVGATSGTLRCVFPGLNSGQTATVTYAMRAEALTVAGATSGTAFNQASVTVDETETTLANNVVTHDTTARRFTVATDLALVKSAPAGPLAPGASLNYTLTVTNNGPLASDGAQVVDVLPAGVNFVSAVGCVNAAGTVRCAIGPLAVGASRTFTLVTALASPYTGARPLVNTATLDAPGDTNPGNNSSTTTTTVSVPPSGASSIPTLSEWGLIILSTLLGLMAWGQAARGRRR</sequence>
<evidence type="ECO:0000313" key="4">
    <source>
        <dbReference type="EMBL" id="OYD50430.1"/>
    </source>
</evidence>
<proteinExistence type="predicted"/>
<feature type="domain" description="DUF11" evidence="2">
    <location>
        <begin position="194"/>
        <end position="325"/>
    </location>
</feature>
<name>A0A235EN37_9BURK</name>
<protein>
    <submittedName>
        <fullName evidence="4">IPTL-CTERM sorting domain-containing protein</fullName>
    </submittedName>
</protein>
<dbReference type="NCBIfam" id="TIGR04174">
    <property type="entry name" value="IPTL_CTERM"/>
    <property type="match status" value="1"/>
</dbReference>
<keyword evidence="5" id="KW-1185">Reference proteome</keyword>
<dbReference type="Pfam" id="PF18203">
    <property type="entry name" value="IPTL-CTERM"/>
    <property type="match status" value="1"/>
</dbReference>
<feature type="domain" description="DUF11" evidence="2">
    <location>
        <begin position="71"/>
        <end position="184"/>
    </location>
</feature>